<dbReference type="PANTHER" id="PTHR12668">
    <property type="entry name" value="TRANSMEMBRANE PROTEIN 14, 15"/>
    <property type="match status" value="1"/>
</dbReference>
<dbReference type="GeneID" id="107423836"/>
<evidence type="ECO:0000256" key="5">
    <source>
        <dbReference type="ARBA" id="ARBA00023136"/>
    </source>
</evidence>
<evidence type="ECO:0000313" key="8">
    <source>
        <dbReference type="Proteomes" id="UP001652623"/>
    </source>
</evidence>
<evidence type="ECO:0000256" key="1">
    <source>
        <dbReference type="ARBA" id="ARBA00004370"/>
    </source>
</evidence>
<dbReference type="InterPro" id="IPR005349">
    <property type="entry name" value="TMEM14"/>
</dbReference>
<keyword evidence="5 7" id="KW-0472">Membrane</keyword>
<dbReference type="Proteomes" id="UP001652623">
    <property type="component" value="Chromosome 7"/>
</dbReference>
<evidence type="ECO:0000313" key="9">
    <source>
        <dbReference type="RefSeq" id="XP_015888960.3"/>
    </source>
</evidence>
<reference evidence="9" key="1">
    <citation type="submission" date="2025-08" db="UniProtKB">
        <authorList>
            <consortium name="RefSeq"/>
        </authorList>
    </citation>
    <scope>IDENTIFICATION</scope>
    <source>
        <tissue evidence="9">Seedling</tissue>
    </source>
</reference>
<feature type="transmembrane region" description="Helical" evidence="7">
    <location>
        <begin position="222"/>
        <end position="244"/>
    </location>
</feature>
<dbReference type="InterPro" id="IPR044890">
    <property type="entry name" value="TMEM14_sf"/>
</dbReference>
<dbReference type="RefSeq" id="XP_015888960.3">
    <property type="nucleotide sequence ID" value="XM_016033474.4"/>
</dbReference>
<dbReference type="AlphaFoldDB" id="A0A6P4A227"/>
<dbReference type="InParanoid" id="A0A6P4A227"/>
<evidence type="ECO:0000256" key="6">
    <source>
        <dbReference type="SAM" id="MobiDB-lite"/>
    </source>
</evidence>
<evidence type="ECO:0000256" key="4">
    <source>
        <dbReference type="ARBA" id="ARBA00022989"/>
    </source>
</evidence>
<proteinExistence type="inferred from homology"/>
<dbReference type="Pfam" id="PF03647">
    <property type="entry name" value="Tmemb_14"/>
    <property type="match status" value="1"/>
</dbReference>
<evidence type="ECO:0000256" key="3">
    <source>
        <dbReference type="ARBA" id="ARBA00022692"/>
    </source>
</evidence>
<organism evidence="8 9">
    <name type="scientific">Ziziphus jujuba</name>
    <name type="common">Chinese jujube</name>
    <name type="synonym">Ziziphus sativa</name>
    <dbReference type="NCBI Taxonomy" id="326968"/>
    <lineage>
        <taxon>Eukaryota</taxon>
        <taxon>Viridiplantae</taxon>
        <taxon>Streptophyta</taxon>
        <taxon>Embryophyta</taxon>
        <taxon>Tracheophyta</taxon>
        <taxon>Spermatophyta</taxon>
        <taxon>Magnoliopsida</taxon>
        <taxon>eudicotyledons</taxon>
        <taxon>Gunneridae</taxon>
        <taxon>Pentapetalae</taxon>
        <taxon>rosids</taxon>
        <taxon>fabids</taxon>
        <taxon>Rosales</taxon>
        <taxon>Rhamnaceae</taxon>
        <taxon>Paliureae</taxon>
        <taxon>Ziziphus</taxon>
    </lineage>
</organism>
<feature type="transmembrane region" description="Helical" evidence="7">
    <location>
        <begin position="149"/>
        <end position="166"/>
    </location>
</feature>
<comment type="similarity">
    <text evidence="2">Belongs to the TMEM14 family.</text>
</comment>
<keyword evidence="4 7" id="KW-1133">Transmembrane helix</keyword>
<dbReference type="GO" id="GO:0015245">
    <property type="term" value="F:fatty acid transmembrane transporter activity"/>
    <property type="evidence" value="ECO:0007669"/>
    <property type="project" value="TreeGrafter"/>
</dbReference>
<dbReference type="PANTHER" id="PTHR12668:SF37">
    <property type="entry name" value="PROTEIN FATTY ACID EXPORT 2, CHLOROPLASTIC"/>
    <property type="match status" value="1"/>
</dbReference>
<dbReference type="GO" id="GO:0009706">
    <property type="term" value="C:chloroplast inner membrane"/>
    <property type="evidence" value="ECO:0007669"/>
    <property type="project" value="TreeGrafter"/>
</dbReference>
<keyword evidence="8" id="KW-1185">Reference proteome</keyword>
<comment type="subcellular location">
    <subcellularLocation>
        <location evidence="1">Membrane</location>
    </subcellularLocation>
</comment>
<gene>
    <name evidence="9" type="primary">LOC107423836</name>
</gene>
<feature type="compositionally biased region" description="Gly residues" evidence="6">
    <location>
        <begin position="98"/>
        <end position="127"/>
    </location>
</feature>
<keyword evidence="3 7" id="KW-0812">Transmembrane</keyword>
<protein>
    <submittedName>
        <fullName evidence="9">Protein FATTY ACID EXPORT 2, chloroplastic</fullName>
    </submittedName>
</protein>
<dbReference type="KEGG" id="zju:107423836"/>
<evidence type="ECO:0000256" key="7">
    <source>
        <dbReference type="SAM" id="Phobius"/>
    </source>
</evidence>
<sequence length="248" mass="24828">MAETLCGVSQSSLLLRPKIGLLHSDNRGSSISSSGGGRRLLQSSPLKLSRHQGFQASFGFSTSRQDSISVGVVSGPTASSNLSVDSGTKEVDIELDSGSGGGGGGSAGDGDGGGRGGGGGGGGGGNEGEGEDRSDGKKKKMALSMSQKLTLGYAALVGVGGLMGYLKSGSQKSLLSGGLSAAILYYVYTKLPQALYLHHPSGLVSAALLFVMGSRFKSSGKIFPAGVVSLVSLVMTGGYLHGILRSAH</sequence>
<feature type="region of interest" description="Disordered" evidence="6">
    <location>
        <begin position="92"/>
        <end position="139"/>
    </location>
</feature>
<name>A0A6P4A227_ZIZJJ</name>
<evidence type="ECO:0000256" key="2">
    <source>
        <dbReference type="ARBA" id="ARBA00007590"/>
    </source>
</evidence>
<accession>A0A6P4A227</accession>
<dbReference type="Gene3D" id="1.10.10.1740">
    <property type="entry name" value="Transmembrane protein 14-like"/>
    <property type="match status" value="1"/>
</dbReference>